<reference evidence="1 2" key="1">
    <citation type="submission" date="2015-03" db="EMBL/GenBank/DDBJ databases">
        <authorList>
            <person name="Murphy D."/>
        </authorList>
    </citation>
    <scope>NUCLEOTIDE SEQUENCE [LARGE SCALE GENOMIC DNA]</scope>
    <source>
        <strain evidence="1 2">KMM 520</strain>
    </source>
</reference>
<name>A0A0U2WZ49_9GAMM</name>
<sequence>MSISAEKRHRVLIKFMDEEYVESFINEGLIFMNNIQFFREYEDSDPALRGDAKEGLRASYLPENITLELNGRTLTALVGKVELRESHQNETNIYSMTIVSDADILDAGEKGLYLSEDFNKFGNKAVFIGGSDINIFWNRVTEAINNNEDLFTLEENVAKKVTYVDASEHHSELNVFTKFSEYKWQHEWRVALKQISSSGPLELRVGNLSDIAHITGTKSLIQQPLKLVQNNL</sequence>
<dbReference type="OrthoDB" id="6905277at2"/>
<proteinExistence type="predicted"/>
<dbReference type="AlphaFoldDB" id="A0A0U2WZ49"/>
<dbReference type="PATRIC" id="fig|1315283.4.peg.1587"/>
<protein>
    <submittedName>
        <fullName evidence="1">Uncharacterized protein</fullName>
    </submittedName>
</protein>
<evidence type="ECO:0000313" key="1">
    <source>
        <dbReference type="EMBL" id="ALS32993.1"/>
    </source>
</evidence>
<dbReference type="KEGG" id="ptn:PTRA_a1840"/>
<gene>
    <name evidence="1" type="ORF">PTRA_a1840</name>
</gene>
<dbReference type="EMBL" id="CP011034">
    <property type="protein sequence ID" value="ALS32993.1"/>
    <property type="molecule type" value="Genomic_DNA"/>
</dbReference>
<dbReference type="RefSeq" id="WP_058373357.1">
    <property type="nucleotide sequence ID" value="NZ_CP011034.1"/>
</dbReference>
<organism evidence="1">
    <name type="scientific">Pseudoalteromonas translucida KMM 520</name>
    <dbReference type="NCBI Taxonomy" id="1315283"/>
    <lineage>
        <taxon>Bacteria</taxon>
        <taxon>Pseudomonadati</taxon>
        <taxon>Pseudomonadota</taxon>
        <taxon>Gammaproteobacteria</taxon>
        <taxon>Alteromonadales</taxon>
        <taxon>Pseudoalteromonadaceae</taxon>
        <taxon>Pseudoalteromonas</taxon>
    </lineage>
</organism>
<evidence type="ECO:0000313" key="2">
    <source>
        <dbReference type="Proteomes" id="UP000065261"/>
    </source>
</evidence>
<accession>A0A0U2WZ49</accession>
<dbReference type="Proteomes" id="UP000065261">
    <property type="component" value="Chromosome I"/>
</dbReference>